<dbReference type="Proteomes" id="UP000729402">
    <property type="component" value="Unassembled WGS sequence"/>
</dbReference>
<evidence type="ECO:0000313" key="2">
    <source>
        <dbReference type="Proteomes" id="UP000729402"/>
    </source>
</evidence>
<name>A0A8J5X086_ZIZPA</name>
<dbReference type="EMBL" id="JAAALK010000079">
    <property type="protein sequence ID" value="KAG8100703.1"/>
    <property type="molecule type" value="Genomic_DNA"/>
</dbReference>
<gene>
    <name evidence="1" type="ORF">GUJ93_ZPchr0013g37244</name>
</gene>
<sequence>MPGEDSMQPGWEKDGAVAMIAADEPGTPGVVVEEEDEERATRTALAAARAAASTMVRAAAASALDALGSGVKVAWTTAATMLAAVFGIEPAMARVEEERRGLEPSLIPCERKNHLYYSVIG</sequence>
<reference evidence="1" key="1">
    <citation type="journal article" date="2021" name="bioRxiv">
        <title>Whole Genome Assembly and Annotation of Northern Wild Rice, Zizania palustris L., Supports a Whole Genome Duplication in the Zizania Genus.</title>
        <authorList>
            <person name="Haas M."/>
            <person name="Kono T."/>
            <person name="Macchietto M."/>
            <person name="Millas R."/>
            <person name="McGilp L."/>
            <person name="Shao M."/>
            <person name="Duquette J."/>
            <person name="Hirsch C.N."/>
            <person name="Kimball J."/>
        </authorList>
    </citation>
    <scope>NUCLEOTIDE SEQUENCE</scope>
    <source>
        <tissue evidence="1">Fresh leaf tissue</tissue>
    </source>
</reference>
<proteinExistence type="predicted"/>
<keyword evidence="2" id="KW-1185">Reference proteome</keyword>
<comment type="caution">
    <text evidence="1">The sequence shown here is derived from an EMBL/GenBank/DDBJ whole genome shotgun (WGS) entry which is preliminary data.</text>
</comment>
<reference evidence="1" key="2">
    <citation type="submission" date="2021-02" db="EMBL/GenBank/DDBJ databases">
        <authorList>
            <person name="Kimball J.A."/>
            <person name="Haas M.W."/>
            <person name="Macchietto M."/>
            <person name="Kono T."/>
            <person name="Duquette J."/>
            <person name="Shao M."/>
        </authorList>
    </citation>
    <scope>NUCLEOTIDE SEQUENCE</scope>
    <source>
        <tissue evidence="1">Fresh leaf tissue</tissue>
    </source>
</reference>
<organism evidence="1 2">
    <name type="scientific">Zizania palustris</name>
    <name type="common">Northern wild rice</name>
    <dbReference type="NCBI Taxonomy" id="103762"/>
    <lineage>
        <taxon>Eukaryota</taxon>
        <taxon>Viridiplantae</taxon>
        <taxon>Streptophyta</taxon>
        <taxon>Embryophyta</taxon>
        <taxon>Tracheophyta</taxon>
        <taxon>Spermatophyta</taxon>
        <taxon>Magnoliopsida</taxon>
        <taxon>Liliopsida</taxon>
        <taxon>Poales</taxon>
        <taxon>Poaceae</taxon>
        <taxon>BOP clade</taxon>
        <taxon>Oryzoideae</taxon>
        <taxon>Oryzeae</taxon>
        <taxon>Zizaniinae</taxon>
        <taxon>Zizania</taxon>
    </lineage>
</organism>
<evidence type="ECO:0000313" key="1">
    <source>
        <dbReference type="EMBL" id="KAG8100703.1"/>
    </source>
</evidence>
<protein>
    <submittedName>
        <fullName evidence="1">Uncharacterized protein</fullName>
    </submittedName>
</protein>
<accession>A0A8J5X086</accession>
<dbReference type="AlphaFoldDB" id="A0A8J5X086"/>